<evidence type="ECO:0000259" key="1">
    <source>
        <dbReference type="PROSITE" id="PS50097"/>
    </source>
</evidence>
<dbReference type="EnsemblMetazoa" id="XM_019908062.1">
    <property type="protein sequence ID" value="XP_019763621.1"/>
    <property type="gene ID" value="LOC109539974"/>
</dbReference>
<dbReference type="SMART" id="SM00225">
    <property type="entry name" value="BTB"/>
    <property type="match status" value="1"/>
</dbReference>
<name>A0AAR5PRH8_DENPD</name>
<dbReference type="Pfam" id="PF00651">
    <property type="entry name" value="BTB"/>
    <property type="match status" value="1"/>
</dbReference>
<dbReference type="Gene3D" id="3.30.710.10">
    <property type="entry name" value="Potassium Channel Kv1.1, Chain A"/>
    <property type="match status" value="1"/>
</dbReference>
<dbReference type="PROSITE" id="PS50097">
    <property type="entry name" value="BTB"/>
    <property type="match status" value="1"/>
</dbReference>
<dbReference type="EnsemblMetazoa" id="XM_019908061.1">
    <property type="protein sequence ID" value="XP_019763620.1"/>
    <property type="gene ID" value="LOC109539974"/>
</dbReference>
<dbReference type="AlphaFoldDB" id="A0AAR5PRH8"/>
<dbReference type="GO" id="GO:0005829">
    <property type="term" value="C:cytosol"/>
    <property type="evidence" value="ECO:0007669"/>
    <property type="project" value="TreeGrafter"/>
</dbReference>
<dbReference type="InterPro" id="IPR011333">
    <property type="entry name" value="SKP1/BTB/POZ_sf"/>
</dbReference>
<dbReference type="PANTHER" id="PTHR45774">
    <property type="entry name" value="BTB/POZ DOMAIN-CONTAINING"/>
    <property type="match status" value="1"/>
</dbReference>
<feature type="domain" description="BTB" evidence="1">
    <location>
        <begin position="25"/>
        <end position="89"/>
    </location>
</feature>
<evidence type="ECO:0000313" key="3">
    <source>
        <dbReference type="Proteomes" id="UP000019118"/>
    </source>
</evidence>
<dbReference type="PANTHER" id="PTHR45774:SF4">
    <property type="entry name" value="AXUNDEAD, ISOFORM F"/>
    <property type="match status" value="1"/>
</dbReference>
<evidence type="ECO:0000313" key="2">
    <source>
        <dbReference type="EnsemblMetazoa" id="XP_019763620.1"/>
    </source>
</evidence>
<reference evidence="2" key="2">
    <citation type="submission" date="2024-08" db="UniProtKB">
        <authorList>
            <consortium name="EnsemblMetazoa"/>
        </authorList>
    </citation>
    <scope>IDENTIFICATION</scope>
</reference>
<dbReference type="Proteomes" id="UP000019118">
    <property type="component" value="Unassembled WGS sequence"/>
</dbReference>
<keyword evidence="3" id="KW-1185">Reference proteome</keyword>
<dbReference type="CDD" id="cd18186">
    <property type="entry name" value="BTB_POZ_ZBTB_KLHL-like"/>
    <property type="match status" value="1"/>
</dbReference>
<dbReference type="GeneID" id="109539974"/>
<reference evidence="3" key="1">
    <citation type="journal article" date="2013" name="Genome Biol.">
        <title>Draft genome of the mountain pine beetle, Dendroctonus ponderosae Hopkins, a major forest pest.</title>
        <authorList>
            <person name="Keeling C.I."/>
            <person name="Yuen M.M."/>
            <person name="Liao N.Y."/>
            <person name="Docking T.R."/>
            <person name="Chan S.K."/>
            <person name="Taylor G.A."/>
            <person name="Palmquist D.L."/>
            <person name="Jackman S.D."/>
            <person name="Nguyen A."/>
            <person name="Li M."/>
            <person name="Henderson H."/>
            <person name="Janes J.K."/>
            <person name="Zhao Y."/>
            <person name="Pandoh P."/>
            <person name="Moore R."/>
            <person name="Sperling F.A."/>
            <person name="Huber D.P."/>
            <person name="Birol I."/>
            <person name="Jones S.J."/>
            <person name="Bohlmann J."/>
        </authorList>
    </citation>
    <scope>NUCLEOTIDE SEQUENCE</scope>
</reference>
<sequence length="430" mass="50047">MDPSPLSRNDKQDRLLTFFRDEKFVDCTFTIDDQEVKAHKLILACSSPVFEKMFLGDLASNEIRLADVKIDEFSQMLEFIYTESINFSSIMNAWSMFYIAKKYILEDLVNVCLDYISENVTMSSLVLSYEYSELYNLDKIKDQCLRDIIDGINGVFVSGYHMKPSTLRAILNEDLVITKIDLLCKIVEWAINECEFRDFSLCPENAVQILRDEEILKHINKKWLLDMTCEYCNDILVMCPCVDELTHKTLMYLSSEVTWEEKPEIEKFAKLVPFICKSRKVFKIARRIDLQNAEEFVSSVSVNTEIVVSGMFLCTEMNCSFGTPEEYKGCVIIRFCEQNSDNNIVKPTIMNNVFPYNSQVFIPLRYAVTLNSDKIYDIRISYKNLFSEKRSSIVCSYMSDELVDPKRGYSKMHFYDFYGTIIRGVAYYPV</sequence>
<protein>
    <recommendedName>
        <fullName evidence="1">BTB domain-containing protein</fullName>
    </recommendedName>
</protein>
<dbReference type="SUPFAM" id="SSF54695">
    <property type="entry name" value="POZ domain"/>
    <property type="match status" value="1"/>
</dbReference>
<dbReference type="KEGG" id="dpa:109539974"/>
<accession>A0AAR5PRH8</accession>
<organism evidence="2 3">
    <name type="scientific">Dendroctonus ponderosae</name>
    <name type="common">Mountain pine beetle</name>
    <dbReference type="NCBI Taxonomy" id="77166"/>
    <lineage>
        <taxon>Eukaryota</taxon>
        <taxon>Metazoa</taxon>
        <taxon>Ecdysozoa</taxon>
        <taxon>Arthropoda</taxon>
        <taxon>Hexapoda</taxon>
        <taxon>Insecta</taxon>
        <taxon>Pterygota</taxon>
        <taxon>Neoptera</taxon>
        <taxon>Endopterygota</taxon>
        <taxon>Coleoptera</taxon>
        <taxon>Polyphaga</taxon>
        <taxon>Cucujiformia</taxon>
        <taxon>Curculionidae</taxon>
        <taxon>Scolytinae</taxon>
        <taxon>Dendroctonus</taxon>
    </lineage>
</organism>
<dbReference type="InterPro" id="IPR000210">
    <property type="entry name" value="BTB/POZ_dom"/>
</dbReference>
<proteinExistence type="predicted"/>
<dbReference type="GO" id="GO:0022008">
    <property type="term" value="P:neurogenesis"/>
    <property type="evidence" value="ECO:0007669"/>
    <property type="project" value="TreeGrafter"/>
</dbReference>